<name>A0A415EXS7_9BACT</name>
<evidence type="ECO:0000313" key="3">
    <source>
        <dbReference type="Proteomes" id="UP000286211"/>
    </source>
</evidence>
<feature type="domain" description="GmrSD restriction endonucleases N-terminal" evidence="1">
    <location>
        <begin position="13"/>
        <end position="220"/>
    </location>
</feature>
<sequence length="646" mass="76002">MDLIDKPFKELLGMHFNIPNYQRGYRWEKEHIEALLNDLQEFALKEGKEPDEFYCLQPVVVKKNIKLSSETGKTVYDLLDGQQRLTTLWLILNDQSFKLLWDTTDKSHQLLYDLQFESRDNLLNKVTDSSIDALDNIDLYYLRNAADVIEKWDGDKLEVISVLAPKTHINQGVKVIWYDLTDQVTSDEDETLQSSSINVFSRLNHGKISLTDTELIKALMLQSDIYPDANDTCGAQVMKERLFRISTEWDYMEKNLQDDNLWSMLVPNDYKPLSRMELLFNYVAKEIQKEKKYKIIDKQRETYFVIEQFLREPVSEDELLRLGYSQVNGNSIPNYIKHAIQVEKLWMSVRDAFNAIKNWHLNFELYHLLGLYSLLKTHKTNLLKNLNTILNKYQSLLKSKFKEWLEFEIGKEIRVDAGEDEKRSLSDIQYGEDDTALRKILTAFNVYQHMKSSTKEPFDFYSFKKFNVTSLEHIHPQNLSFKEGQIKQEDIEKWIEDEQKRLKDSPLESAELILATLEKVFADGRDFNDKKLEIQRLVDEIDKEHDKEAGMTEGHMHTLYNMALVDKDTNAALGNNVIDRKRNILKDRESLGKTYVPLGTRYVFNKSLSPQVQGMKLWSEQDRKHYFDKIEEAYNYFVKETKNSNE</sequence>
<dbReference type="Proteomes" id="UP000286211">
    <property type="component" value="Unassembled WGS sequence"/>
</dbReference>
<dbReference type="AlphaFoldDB" id="A0A415EXS7"/>
<gene>
    <name evidence="2" type="ORF">DW079_13480</name>
</gene>
<evidence type="ECO:0000313" key="2">
    <source>
        <dbReference type="EMBL" id="RHK08053.1"/>
    </source>
</evidence>
<protein>
    <submittedName>
        <fullName evidence="2">DUF262 domain-containing protein</fullName>
    </submittedName>
</protein>
<accession>A0A415EXS7</accession>
<dbReference type="EMBL" id="QRNB01000102">
    <property type="protein sequence ID" value="RHK08053.1"/>
    <property type="molecule type" value="Genomic_DNA"/>
</dbReference>
<dbReference type="Pfam" id="PF03235">
    <property type="entry name" value="GmrSD_N"/>
    <property type="match status" value="1"/>
</dbReference>
<proteinExistence type="predicted"/>
<dbReference type="InterPro" id="IPR004919">
    <property type="entry name" value="GmrSD_N"/>
</dbReference>
<comment type="caution">
    <text evidence="2">The sequence shown here is derived from an EMBL/GenBank/DDBJ whole genome shotgun (WGS) entry which is preliminary data.</text>
</comment>
<reference evidence="2 3" key="1">
    <citation type="submission" date="2018-08" db="EMBL/GenBank/DDBJ databases">
        <title>A genome reference for cultivated species of the human gut microbiota.</title>
        <authorList>
            <person name="Zou Y."/>
            <person name="Xue W."/>
            <person name="Luo G."/>
        </authorList>
    </citation>
    <scope>NUCLEOTIDE SEQUENCE [LARGE SCALE GENOMIC DNA]</scope>
    <source>
        <strain evidence="2 3">AF46-2NS</strain>
    </source>
</reference>
<evidence type="ECO:0000259" key="1">
    <source>
        <dbReference type="Pfam" id="PF03235"/>
    </source>
</evidence>
<organism evidence="2 3">
    <name type="scientific">Segatella copri</name>
    <dbReference type="NCBI Taxonomy" id="165179"/>
    <lineage>
        <taxon>Bacteria</taxon>
        <taxon>Pseudomonadati</taxon>
        <taxon>Bacteroidota</taxon>
        <taxon>Bacteroidia</taxon>
        <taxon>Bacteroidales</taxon>
        <taxon>Prevotellaceae</taxon>
        <taxon>Segatella</taxon>
    </lineage>
</organism>
<dbReference type="PANTHER" id="PTHR35149">
    <property type="entry name" value="SLL5132 PROTEIN"/>
    <property type="match status" value="1"/>
</dbReference>
<dbReference type="PANTHER" id="PTHR35149:SF2">
    <property type="entry name" value="DUF262 DOMAIN-CONTAINING PROTEIN"/>
    <property type="match status" value="1"/>
</dbReference>